<reference evidence="1 2" key="1">
    <citation type="submission" date="2024-02" db="EMBL/GenBank/DDBJ databases">
        <title>Bacterial strain from lacustrine sediment.</title>
        <authorList>
            <person name="Petit C."/>
            <person name="Fadhlaoui K."/>
        </authorList>
    </citation>
    <scope>NUCLEOTIDE SEQUENCE [LARGE SCALE GENOMIC DNA]</scope>
    <source>
        <strain evidence="1 2">IPX-CK</strain>
    </source>
</reference>
<protein>
    <submittedName>
        <fullName evidence="1">Uncharacterized protein</fullName>
    </submittedName>
</protein>
<evidence type="ECO:0000313" key="1">
    <source>
        <dbReference type="EMBL" id="XAH72323.1"/>
    </source>
</evidence>
<name>A0ABZ3EQ58_9FIRM</name>
<gene>
    <name evidence="1" type="ORF">V6984_12365</name>
</gene>
<keyword evidence="2" id="KW-1185">Reference proteome</keyword>
<evidence type="ECO:0000313" key="2">
    <source>
        <dbReference type="Proteomes" id="UP001451571"/>
    </source>
</evidence>
<accession>A0ABZ3EQ58</accession>
<dbReference type="EMBL" id="CP146256">
    <property type="protein sequence ID" value="XAH72323.1"/>
    <property type="molecule type" value="Genomic_DNA"/>
</dbReference>
<dbReference type="Proteomes" id="UP001451571">
    <property type="component" value="Chromosome"/>
</dbReference>
<sequence length="60" mass="6913">MCVLRYNNFCAACAGSRKEDDRIVCVDERGVYFGLPVECVLLAPCFKLKIRRMVEVQKKQ</sequence>
<organism evidence="1 2">
    <name type="scientific">Kineothrix sedimenti</name>
    <dbReference type="NCBI Taxonomy" id="3123317"/>
    <lineage>
        <taxon>Bacteria</taxon>
        <taxon>Bacillati</taxon>
        <taxon>Bacillota</taxon>
        <taxon>Clostridia</taxon>
        <taxon>Lachnospirales</taxon>
        <taxon>Lachnospiraceae</taxon>
        <taxon>Kineothrix</taxon>
    </lineage>
</organism>
<dbReference type="RefSeq" id="WP_342755941.1">
    <property type="nucleotide sequence ID" value="NZ_CP146256.1"/>
</dbReference>
<proteinExistence type="predicted"/>